<dbReference type="Proteomes" id="UP000006681">
    <property type="component" value="Chromosome"/>
</dbReference>
<keyword evidence="2" id="KW-1185">Reference proteome</keyword>
<dbReference type="STRING" id="572478.Vdis_0089"/>
<accession>E1QSB1</accession>
<dbReference type="KEGG" id="vdi:Vdis_0089"/>
<dbReference type="EMBL" id="CP002100">
    <property type="protein sequence ID" value="ADN49504.1"/>
    <property type="molecule type" value="Genomic_DNA"/>
</dbReference>
<reference evidence="1 2" key="1">
    <citation type="journal article" date="2010" name="Stand. Genomic Sci.">
        <title>Complete genome sequence of Vulcanisaeta distributa type strain (IC-017).</title>
        <authorList>
            <person name="Mavromatis K."/>
            <person name="Sikorski J."/>
            <person name="Pabst E."/>
            <person name="Teshima H."/>
            <person name="Lapidus A."/>
            <person name="Lucas S."/>
            <person name="Nolan M."/>
            <person name="Glavina Del Rio T."/>
            <person name="Cheng J.F."/>
            <person name="Bruce D."/>
            <person name="Goodwin L."/>
            <person name="Pitluck S."/>
            <person name="Liolios K."/>
            <person name="Ivanova N."/>
            <person name="Mikhailova N."/>
            <person name="Pati A."/>
            <person name="Chen A."/>
            <person name="Palaniappan K."/>
            <person name="Land M."/>
            <person name="Hauser L."/>
            <person name="Chang Y.J."/>
            <person name="Jeffries C.D."/>
            <person name="Rohde M."/>
            <person name="Spring S."/>
            <person name="Goker M."/>
            <person name="Wirth R."/>
            <person name="Woyke T."/>
            <person name="Bristow J."/>
            <person name="Eisen J.A."/>
            <person name="Markowitz V."/>
            <person name="Hugenholtz P."/>
            <person name="Klenk H.P."/>
            <person name="Kyrpides N.C."/>
        </authorList>
    </citation>
    <scope>NUCLEOTIDE SEQUENCE [LARGE SCALE GENOMIC DNA]</scope>
    <source>
        <strain evidence="2">DSM 14429 / JCM 11212 / NBRC 100878 / IC-017</strain>
    </source>
</reference>
<dbReference type="OrthoDB" id="27029at2157"/>
<evidence type="ECO:0000313" key="1">
    <source>
        <dbReference type="EMBL" id="ADN49504.1"/>
    </source>
</evidence>
<dbReference type="GeneID" id="9751004"/>
<gene>
    <name evidence="1" type="ordered locus">Vdis_0089</name>
</gene>
<organism evidence="1 2">
    <name type="scientific">Vulcanisaeta distributa (strain DSM 14429 / JCM 11212 / NBRC 100878 / IC-017)</name>
    <dbReference type="NCBI Taxonomy" id="572478"/>
    <lineage>
        <taxon>Archaea</taxon>
        <taxon>Thermoproteota</taxon>
        <taxon>Thermoprotei</taxon>
        <taxon>Thermoproteales</taxon>
        <taxon>Thermoproteaceae</taxon>
        <taxon>Vulcanisaeta</taxon>
    </lineage>
</organism>
<proteinExistence type="predicted"/>
<evidence type="ECO:0000313" key="2">
    <source>
        <dbReference type="Proteomes" id="UP000006681"/>
    </source>
</evidence>
<protein>
    <submittedName>
        <fullName evidence="1">Uncharacterized protein</fullName>
    </submittedName>
</protein>
<dbReference type="eggNOG" id="arCOG10488">
    <property type="taxonomic scope" value="Archaea"/>
</dbReference>
<dbReference type="AlphaFoldDB" id="E1QSB1"/>
<reference evidence="2" key="2">
    <citation type="journal article" date="2010" name="Stand. Genomic Sci.">
        <title>Complete genome sequence of Vulcanisaeta distributa type strain (IC-017T).</title>
        <authorList>
            <person name="Mavromatis K."/>
            <person name="Sikorski J."/>
            <person name="Pabst E."/>
            <person name="Teshima H."/>
            <person name="Lapidus A."/>
            <person name="Lucas S."/>
            <person name="Nolan M."/>
            <person name="Glavina Del Rio T."/>
            <person name="Cheng J."/>
            <person name="Bruce D."/>
            <person name="Goodwin L."/>
            <person name="Pitluck S."/>
            <person name="Liolios K."/>
            <person name="Ivanova N."/>
            <person name="Mikhailova N."/>
            <person name="Pati A."/>
            <person name="Chen A."/>
            <person name="Palaniappan K."/>
            <person name="Land M."/>
            <person name="Hauser L."/>
            <person name="Chang Y."/>
            <person name="Jeffries C."/>
            <person name="Rohde M."/>
            <person name="Spring S."/>
            <person name="Goker M."/>
            <person name="Wirth R."/>
            <person name="Woyke T."/>
            <person name="Bristow J."/>
            <person name="Eisen J."/>
            <person name="Markowitz V."/>
            <person name="Hugenholtz P."/>
            <person name="Klenk H."/>
            <person name="Kyrpides N."/>
        </authorList>
    </citation>
    <scope>NUCLEOTIDE SEQUENCE [LARGE SCALE GENOMIC DNA]</scope>
    <source>
        <strain evidence="2">DSM 14429 / JCM 11212 / NBRC 100878 / IC-017</strain>
    </source>
</reference>
<name>E1QSB1_VULDI</name>
<dbReference type="HOGENOM" id="CLU_2447836_0_0_2"/>
<sequence>MSINIPEDIRKLVEEVTMNKLGSIKGKTETLGFVDSVIEELRRRGVNLSDDLEAMIRPYVVDILWSLRKKGVITMDDDLLHFTPARQES</sequence>
<dbReference type="RefSeq" id="WP_013335229.1">
    <property type="nucleotide sequence ID" value="NC_014537.1"/>
</dbReference>